<proteinExistence type="predicted"/>
<sequence>MFRSGEGEKQEVRVEGGVAHLLVVTWIRCSLFGSLQRLLCRAKIGSLLSASHCAEITVEALFGAGLQGTRHQWQGSNQGCVLEADALPLMDPLRVILVDGRVTKGSSYSSKELGIVEEASEDFSERAIQGGFGGGGDLLCPKWGVSPVDELGERQLREGFSLWMRVICRRWIGGPVDGRRCEKWPLSMILKDGSRVNLQSNCVIVESSLLVGEEEEAYVMGEGSAPEVQRRDIPCF</sequence>
<comment type="caution">
    <text evidence="1">The sequence shown here is derived from an EMBL/GenBank/DDBJ whole genome shotgun (WGS) entry which is preliminary data.</text>
</comment>
<name>A0A438H7Y9_VITVI</name>
<evidence type="ECO:0000313" key="2">
    <source>
        <dbReference type="Proteomes" id="UP000288805"/>
    </source>
</evidence>
<protein>
    <submittedName>
        <fullName evidence="1">Uncharacterized protein</fullName>
    </submittedName>
</protein>
<reference evidence="1 2" key="1">
    <citation type="journal article" date="2018" name="PLoS Genet.">
        <title>Population sequencing reveals clonal diversity and ancestral inbreeding in the grapevine cultivar Chardonnay.</title>
        <authorList>
            <person name="Roach M.J."/>
            <person name="Johnson D.L."/>
            <person name="Bohlmann J."/>
            <person name="van Vuuren H.J."/>
            <person name="Jones S.J."/>
            <person name="Pretorius I.S."/>
            <person name="Schmidt S.A."/>
            <person name="Borneman A.R."/>
        </authorList>
    </citation>
    <scope>NUCLEOTIDE SEQUENCE [LARGE SCALE GENOMIC DNA]</scope>
    <source>
        <strain evidence="2">cv. Chardonnay</strain>
        <tissue evidence="1">Leaf</tissue>
    </source>
</reference>
<dbReference type="EMBL" id="QGNW01000264">
    <property type="protein sequence ID" value="RVW80572.1"/>
    <property type="molecule type" value="Genomic_DNA"/>
</dbReference>
<accession>A0A438H7Y9</accession>
<organism evidence="1 2">
    <name type="scientific">Vitis vinifera</name>
    <name type="common">Grape</name>
    <dbReference type="NCBI Taxonomy" id="29760"/>
    <lineage>
        <taxon>Eukaryota</taxon>
        <taxon>Viridiplantae</taxon>
        <taxon>Streptophyta</taxon>
        <taxon>Embryophyta</taxon>
        <taxon>Tracheophyta</taxon>
        <taxon>Spermatophyta</taxon>
        <taxon>Magnoliopsida</taxon>
        <taxon>eudicotyledons</taxon>
        <taxon>Gunneridae</taxon>
        <taxon>Pentapetalae</taxon>
        <taxon>rosids</taxon>
        <taxon>Vitales</taxon>
        <taxon>Vitaceae</taxon>
        <taxon>Viteae</taxon>
        <taxon>Vitis</taxon>
    </lineage>
</organism>
<gene>
    <name evidence="1" type="ORF">CK203_051262</name>
</gene>
<evidence type="ECO:0000313" key="1">
    <source>
        <dbReference type="EMBL" id="RVW80572.1"/>
    </source>
</evidence>
<dbReference type="AlphaFoldDB" id="A0A438H7Y9"/>
<dbReference type="Proteomes" id="UP000288805">
    <property type="component" value="Unassembled WGS sequence"/>
</dbReference>